<dbReference type="SUPFAM" id="SSF52540">
    <property type="entry name" value="P-loop containing nucleoside triphosphate hydrolases"/>
    <property type="match status" value="1"/>
</dbReference>
<evidence type="ECO:0000313" key="8">
    <source>
        <dbReference type="Proteomes" id="UP000290189"/>
    </source>
</evidence>
<feature type="coiled-coil region" evidence="4">
    <location>
        <begin position="647"/>
        <end position="674"/>
    </location>
</feature>
<proteinExistence type="inferred from homology"/>
<keyword evidence="3 4" id="KW-0175">Coiled coil</keyword>
<feature type="coiled-coil region" evidence="4">
    <location>
        <begin position="782"/>
        <end position="820"/>
    </location>
</feature>
<dbReference type="SUPFAM" id="SSF57997">
    <property type="entry name" value="Tropomyosin"/>
    <property type="match status" value="1"/>
</dbReference>
<dbReference type="EMBL" id="OVEO01000007">
    <property type="protein sequence ID" value="SPQ97447.1"/>
    <property type="molecule type" value="Genomic_DNA"/>
</dbReference>
<dbReference type="Gene3D" id="3.40.50.300">
    <property type="entry name" value="P-loop containing nucleotide triphosphate hydrolases"/>
    <property type="match status" value="2"/>
</dbReference>
<dbReference type="GO" id="GO:0003697">
    <property type="term" value="F:single-stranded DNA binding"/>
    <property type="evidence" value="ECO:0007669"/>
    <property type="project" value="TreeGrafter"/>
</dbReference>
<dbReference type="Proteomes" id="UP000290189">
    <property type="component" value="Unassembled WGS sequence"/>
</dbReference>
<evidence type="ECO:0000313" key="7">
    <source>
        <dbReference type="EMBL" id="SPQ97447.1"/>
    </source>
</evidence>
<name>A0A3P3YBC0_PLABS</name>
<dbReference type="InterPro" id="IPR003395">
    <property type="entry name" value="RecF/RecN/SMC_N"/>
</dbReference>
<dbReference type="PANTHER" id="PTHR45916:SF1">
    <property type="entry name" value="STRUCTURAL MAINTENANCE OF CHROMOSOMES PROTEIN 5"/>
    <property type="match status" value="1"/>
</dbReference>
<feature type="region of interest" description="Disordered" evidence="5">
    <location>
        <begin position="1"/>
        <end position="32"/>
    </location>
</feature>
<dbReference type="InterPro" id="IPR027417">
    <property type="entry name" value="P-loop_NTPase"/>
</dbReference>
<evidence type="ECO:0000256" key="1">
    <source>
        <dbReference type="ARBA" id="ARBA00010171"/>
    </source>
</evidence>
<accession>A0A3P3YBC0</accession>
<evidence type="ECO:0000256" key="5">
    <source>
        <dbReference type="SAM" id="MobiDB-lite"/>
    </source>
</evidence>
<evidence type="ECO:0000259" key="6">
    <source>
        <dbReference type="Pfam" id="PF02463"/>
    </source>
</evidence>
<evidence type="ECO:0000256" key="4">
    <source>
        <dbReference type="SAM" id="Coils"/>
    </source>
</evidence>
<dbReference type="Gene3D" id="1.10.287.1490">
    <property type="match status" value="1"/>
</dbReference>
<reference evidence="7 8" key="1">
    <citation type="submission" date="2018-03" db="EMBL/GenBank/DDBJ databases">
        <authorList>
            <person name="Fogelqvist J."/>
        </authorList>
    </citation>
    <scope>NUCLEOTIDE SEQUENCE [LARGE SCALE GENOMIC DNA]</scope>
</reference>
<dbReference type="PANTHER" id="PTHR45916">
    <property type="entry name" value="STRUCTURAL MAINTENANCE OF CHROMOSOMES PROTEIN 5"/>
    <property type="match status" value="1"/>
</dbReference>
<sequence length="1066" mass="120612">MPTASARRHAAPANGNDDGRPDKRPRIAPPADSEFLEGAIRRVVLHNFVTYSDVEFTAGSGLNLVTGPNGSGKSSIVCALCLGLGGDTHSLGRADKTSDFVKRGAETGYIEIELHTPSRSTPRTVIRRVLSKDSTKSAWLINGRPSKKKDVHDITKALNIQVDNLCQFLAQEKVCEFAKLEPKSLLRDTEKAAYDGRLHELHLQLIELRKLEEVSRKELEETTKSLQRMTAQAEALHVEVERLEEQNEMKERIDLLQKYRPWLEFTVLRTHARELQIAHSQALARLKELKKQQEPMVARLESLRGAKADAEAQWKRLQNGNKKLESKYRNAIEHLDTLEVEMASLGEELAAVDKRVLDHKKEVQAVTTKITDLESKLAELPASSDIQARLQELNARKAEQHKALDHLNAKAHAIDAQQHERTREKTHLNKELRMLQDEKTQRARKLFSRDGHPSDQAKDCQRFLDWLEKEGRAQCRGKVYGPVGLELQFPVKGAERYVEHLIPYHVLLGFVVENDDDWRLLAQKKSAMRVRVDISTTSSAEFPHRFELPAPLGFLDDAVQGPHAVMQCLKARFQLHETAYTLDPSVRSQKNFMCQSVDDHSRPRRLFFSDSFCSQGFSRYANRAMSFGIDKVQPARSLSGTSDDSQLKNAEESLARIEAELTQLNAEKKVLAGETVPINKVMKEINSEMGQLTGYEKSRKVWKRMLAQYRQSLDDLSQIEDVEVEKERIRKRILDKNEKRVKGVETAKALVREIISLHDQGNAAGPAAAQAAEVLRVTQLGFREANRQYAEAESDAEAAKQELRAAASRAAKAKEKAESIAPRAEYEERFDVEWIPKDDLRAINELIMNLQAQVDSVVGDDSVRQRYKQLLKDIEHMKGKQSACAEKHDEEVEQIDLLRAQWRPALVDVTKKINERYKGYFQKFDCDGQVELAEAPNEADYGMNVLVKFREESGLQQLRQSRQSGGEKSVATMLYLLALQAVTKCPFRVVDEINQGMDPKNERNIFNQIVECSAGRGTPQIFCITPKLLPNLHFTDSITTIAVFNGAWNLPQPEFDLPGIVARHAA</sequence>
<gene>
    <name evidence="7" type="ORF">PLBR_LOCUS4662</name>
</gene>
<organism evidence="7 8">
    <name type="scientific">Plasmodiophora brassicae</name>
    <name type="common">Clubroot disease agent</name>
    <dbReference type="NCBI Taxonomy" id="37360"/>
    <lineage>
        <taxon>Eukaryota</taxon>
        <taxon>Sar</taxon>
        <taxon>Rhizaria</taxon>
        <taxon>Endomyxa</taxon>
        <taxon>Phytomyxea</taxon>
        <taxon>Plasmodiophorida</taxon>
        <taxon>Plasmodiophoridae</taxon>
        <taxon>Plasmodiophora</taxon>
    </lineage>
</organism>
<protein>
    <recommendedName>
        <fullName evidence="2">Structural maintenance of chromosomes protein 5</fullName>
    </recommendedName>
</protein>
<dbReference type="GO" id="GO:0000724">
    <property type="term" value="P:double-strand break repair via homologous recombination"/>
    <property type="evidence" value="ECO:0007669"/>
    <property type="project" value="TreeGrafter"/>
</dbReference>
<feature type="coiled-coil region" evidence="4">
    <location>
        <begin position="216"/>
        <end position="355"/>
    </location>
</feature>
<dbReference type="Pfam" id="PF02463">
    <property type="entry name" value="SMC_N"/>
    <property type="match status" value="1"/>
</dbReference>
<dbReference type="GO" id="GO:0030915">
    <property type="term" value="C:Smc5-Smc6 complex"/>
    <property type="evidence" value="ECO:0007669"/>
    <property type="project" value="TreeGrafter"/>
</dbReference>
<keyword evidence="7" id="KW-0496">Mitochondrion</keyword>
<dbReference type="GO" id="GO:0005634">
    <property type="term" value="C:nucleus"/>
    <property type="evidence" value="ECO:0007669"/>
    <property type="project" value="TreeGrafter"/>
</dbReference>
<comment type="similarity">
    <text evidence="1">Belongs to the SMC family. SMC5 subfamily.</text>
</comment>
<feature type="domain" description="RecF/RecN/SMC N-terminal" evidence="6">
    <location>
        <begin position="40"/>
        <end position="1025"/>
    </location>
</feature>
<evidence type="ECO:0000256" key="3">
    <source>
        <dbReference type="ARBA" id="ARBA00023054"/>
    </source>
</evidence>
<feature type="compositionally biased region" description="Basic residues" evidence="5">
    <location>
        <begin position="1"/>
        <end position="10"/>
    </location>
</feature>
<evidence type="ECO:0000256" key="2">
    <source>
        <dbReference type="ARBA" id="ARBA00018687"/>
    </source>
</evidence>
<geneLocation type="mitochondrion" evidence="7"/>
<dbReference type="AlphaFoldDB" id="A0A3P3YBC0"/>